<protein>
    <submittedName>
        <fullName evidence="1">Uncharacterized protein</fullName>
    </submittedName>
</protein>
<sequence>HPVFPVSTSHTNPNLRRHQSLTPAADLGLALPSGDFSFSYVGILAGQRPAGHRRTPRCHGAPLPTLIATPSRKMGSAMSRRGRRSEYINQVQIIILSNRRGL</sequence>
<dbReference type="EnsemblPlants" id="TuG1812G0100001332.01.T01">
    <property type="protein sequence ID" value="TuG1812G0100001332.01.T01"/>
    <property type="gene ID" value="TuG1812G0100001332.01"/>
</dbReference>
<dbReference type="Gramene" id="TuG1812G0100001332.01.T01">
    <property type="protein sequence ID" value="TuG1812G0100001332.01.T01"/>
    <property type="gene ID" value="TuG1812G0100001332.01"/>
</dbReference>
<accession>A0A8R7NZB1</accession>
<evidence type="ECO:0000313" key="2">
    <source>
        <dbReference type="Proteomes" id="UP000015106"/>
    </source>
</evidence>
<dbReference type="Proteomes" id="UP000015106">
    <property type="component" value="Chromosome 1"/>
</dbReference>
<dbReference type="AlphaFoldDB" id="A0A8R7NZB1"/>
<keyword evidence="2" id="KW-1185">Reference proteome</keyword>
<name>A0A8R7NZB1_TRIUA</name>
<evidence type="ECO:0000313" key="1">
    <source>
        <dbReference type="EnsemblPlants" id="TuG1812G0100001332.01.T01"/>
    </source>
</evidence>
<proteinExistence type="predicted"/>
<reference evidence="1" key="3">
    <citation type="submission" date="2022-06" db="UniProtKB">
        <authorList>
            <consortium name="EnsemblPlants"/>
        </authorList>
    </citation>
    <scope>IDENTIFICATION</scope>
</reference>
<organism evidence="1 2">
    <name type="scientific">Triticum urartu</name>
    <name type="common">Red wild einkorn</name>
    <name type="synonym">Crithodium urartu</name>
    <dbReference type="NCBI Taxonomy" id="4572"/>
    <lineage>
        <taxon>Eukaryota</taxon>
        <taxon>Viridiplantae</taxon>
        <taxon>Streptophyta</taxon>
        <taxon>Embryophyta</taxon>
        <taxon>Tracheophyta</taxon>
        <taxon>Spermatophyta</taxon>
        <taxon>Magnoliopsida</taxon>
        <taxon>Liliopsida</taxon>
        <taxon>Poales</taxon>
        <taxon>Poaceae</taxon>
        <taxon>BOP clade</taxon>
        <taxon>Pooideae</taxon>
        <taxon>Triticodae</taxon>
        <taxon>Triticeae</taxon>
        <taxon>Triticinae</taxon>
        <taxon>Triticum</taxon>
    </lineage>
</organism>
<reference evidence="2" key="1">
    <citation type="journal article" date="2013" name="Nature">
        <title>Draft genome of the wheat A-genome progenitor Triticum urartu.</title>
        <authorList>
            <person name="Ling H.Q."/>
            <person name="Zhao S."/>
            <person name="Liu D."/>
            <person name="Wang J."/>
            <person name="Sun H."/>
            <person name="Zhang C."/>
            <person name="Fan H."/>
            <person name="Li D."/>
            <person name="Dong L."/>
            <person name="Tao Y."/>
            <person name="Gao C."/>
            <person name="Wu H."/>
            <person name="Li Y."/>
            <person name="Cui Y."/>
            <person name="Guo X."/>
            <person name="Zheng S."/>
            <person name="Wang B."/>
            <person name="Yu K."/>
            <person name="Liang Q."/>
            <person name="Yang W."/>
            <person name="Lou X."/>
            <person name="Chen J."/>
            <person name="Feng M."/>
            <person name="Jian J."/>
            <person name="Zhang X."/>
            <person name="Luo G."/>
            <person name="Jiang Y."/>
            <person name="Liu J."/>
            <person name="Wang Z."/>
            <person name="Sha Y."/>
            <person name="Zhang B."/>
            <person name="Wu H."/>
            <person name="Tang D."/>
            <person name="Shen Q."/>
            <person name="Xue P."/>
            <person name="Zou S."/>
            <person name="Wang X."/>
            <person name="Liu X."/>
            <person name="Wang F."/>
            <person name="Yang Y."/>
            <person name="An X."/>
            <person name="Dong Z."/>
            <person name="Zhang K."/>
            <person name="Zhang X."/>
            <person name="Luo M.C."/>
            <person name="Dvorak J."/>
            <person name="Tong Y."/>
            <person name="Wang J."/>
            <person name="Yang H."/>
            <person name="Li Z."/>
            <person name="Wang D."/>
            <person name="Zhang A."/>
            <person name="Wang J."/>
        </authorList>
    </citation>
    <scope>NUCLEOTIDE SEQUENCE</scope>
    <source>
        <strain evidence="2">cv. G1812</strain>
    </source>
</reference>
<reference evidence="1" key="2">
    <citation type="submission" date="2018-03" db="EMBL/GenBank/DDBJ databases">
        <title>The Triticum urartu genome reveals the dynamic nature of wheat genome evolution.</title>
        <authorList>
            <person name="Ling H."/>
            <person name="Ma B."/>
            <person name="Shi X."/>
            <person name="Liu H."/>
            <person name="Dong L."/>
            <person name="Sun H."/>
            <person name="Cao Y."/>
            <person name="Gao Q."/>
            <person name="Zheng S."/>
            <person name="Li Y."/>
            <person name="Yu Y."/>
            <person name="Du H."/>
            <person name="Qi M."/>
            <person name="Li Y."/>
            <person name="Yu H."/>
            <person name="Cui Y."/>
            <person name="Wang N."/>
            <person name="Chen C."/>
            <person name="Wu H."/>
            <person name="Zhao Y."/>
            <person name="Zhang J."/>
            <person name="Li Y."/>
            <person name="Zhou W."/>
            <person name="Zhang B."/>
            <person name="Hu W."/>
            <person name="Eijk M."/>
            <person name="Tang J."/>
            <person name="Witsenboer H."/>
            <person name="Zhao S."/>
            <person name="Li Z."/>
            <person name="Zhang A."/>
            <person name="Wang D."/>
            <person name="Liang C."/>
        </authorList>
    </citation>
    <scope>NUCLEOTIDE SEQUENCE [LARGE SCALE GENOMIC DNA]</scope>
    <source>
        <strain evidence="1">cv. G1812</strain>
    </source>
</reference>